<proteinExistence type="predicted"/>
<sequence>MPGRPWIDYREITDVRRGAVSAKPFWLAFWIPTSPVVGLIVALRPSGDFDREVVEFRAGQGRVRTRWRDYRSAETFLAVVRDKVPDLEVRYGVDPAAPRLGAGGGFLAFALGVWLFFGTWFGLQLLDQSLDRGPFPPGPTSAAITRLTAGLSGFALLPGAARDFTEWPCDRINDLALGPDPAPPTSTSSWWARSRRRAPSRRG</sequence>
<feature type="transmembrane region" description="Helical" evidence="2">
    <location>
        <begin position="143"/>
        <end position="161"/>
    </location>
</feature>
<feature type="region of interest" description="Disordered" evidence="1">
    <location>
        <begin position="175"/>
        <end position="203"/>
    </location>
</feature>
<accession>A0A1H5Q6F8</accession>
<keyword evidence="2" id="KW-0812">Transmembrane</keyword>
<keyword evidence="2" id="KW-1133">Transmembrane helix</keyword>
<feature type="compositionally biased region" description="Basic residues" evidence="1">
    <location>
        <begin position="193"/>
        <end position="203"/>
    </location>
</feature>
<keyword evidence="4" id="KW-1185">Reference proteome</keyword>
<name>A0A1H5Q6F8_9PSEU</name>
<evidence type="ECO:0000313" key="3">
    <source>
        <dbReference type="EMBL" id="SEF21683.1"/>
    </source>
</evidence>
<organism evidence="3 4">
    <name type="scientific">Amycolatopsis pretoriensis</name>
    <dbReference type="NCBI Taxonomy" id="218821"/>
    <lineage>
        <taxon>Bacteria</taxon>
        <taxon>Bacillati</taxon>
        <taxon>Actinomycetota</taxon>
        <taxon>Actinomycetes</taxon>
        <taxon>Pseudonocardiales</taxon>
        <taxon>Pseudonocardiaceae</taxon>
        <taxon>Amycolatopsis</taxon>
    </lineage>
</organism>
<feature type="transmembrane region" description="Helical" evidence="2">
    <location>
        <begin position="100"/>
        <end position="123"/>
    </location>
</feature>
<evidence type="ECO:0000256" key="2">
    <source>
        <dbReference type="SAM" id="Phobius"/>
    </source>
</evidence>
<keyword evidence="2" id="KW-0472">Membrane</keyword>
<reference evidence="4" key="1">
    <citation type="submission" date="2016-10" db="EMBL/GenBank/DDBJ databases">
        <authorList>
            <person name="Varghese N."/>
            <person name="Submissions S."/>
        </authorList>
    </citation>
    <scope>NUCLEOTIDE SEQUENCE [LARGE SCALE GENOMIC DNA]</scope>
    <source>
        <strain evidence="4">DSM 44654</strain>
    </source>
</reference>
<evidence type="ECO:0000313" key="4">
    <source>
        <dbReference type="Proteomes" id="UP000198878"/>
    </source>
</evidence>
<protein>
    <submittedName>
        <fullName evidence="3">Uncharacterized protein</fullName>
    </submittedName>
</protein>
<dbReference type="AlphaFoldDB" id="A0A1H5Q6F8"/>
<dbReference type="EMBL" id="FNUJ01000001">
    <property type="protein sequence ID" value="SEF21683.1"/>
    <property type="molecule type" value="Genomic_DNA"/>
</dbReference>
<dbReference type="Proteomes" id="UP000198878">
    <property type="component" value="Unassembled WGS sequence"/>
</dbReference>
<evidence type="ECO:0000256" key="1">
    <source>
        <dbReference type="SAM" id="MobiDB-lite"/>
    </source>
</evidence>
<gene>
    <name evidence="3" type="ORF">SAMN05421837_1011004</name>
</gene>